<sequence>MLAPSGGQSTATVWLREGERGREREPISIQMSEWLHGTILEGRVPSGGRARQRPGQSVTDTGTERDRDWDRARQRLDRARQRLGQSETETGTQRDRDRDKARQRLGQSETETGTERDRLRHSETETATERDRDWDRARQRLGQSETETRDNYRQPTRR</sequence>
<reference evidence="2 3" key="1">
    <citation type="journal article" date="2023" name="Sci. Data">
        <title>Genome assembly of the Korean intertidal mud-creeper Batillaria attramentaria.</title>
        <authorList>
            <person name="Patra A.K."/>
            <person name="Ho P.T."/>
            <person name="Jun S."/>
            <person name="Lee S.J."/>
            <person name="Kim Y."/>
            <person name="Won Y.J."/>
        </authorList>
    </citation>
    <scope>NUCLEOTIDE SEQUENCE [LARGE SCALE GENOMIC DNA]</scope>
    <source>
        <strain evidence="2">Wonlab-2016</strain>
    </source>
</reference>
<protein>
    <submittedName>
        <fullName evidence="2">Uncharacterized protein</fullName>
    </submittedName>
</protein>
<proteinExistence type="predicted"/>
<feature type="compositionally biased region" description="Basic and acidic residues" evidence="1">
    <location>
        <begin position="62"/>
        <end position="80"/>
    </location>
</feature>
<gene>
    <name evidence="2" type="ORF">BaRGS_00033580</name>
</gene>
<feature type="region of interest" description="Disordered" evidence="1">
    <location>
        <begin position="1"/>
        <end position="158"/>
    </location>
</feature>
<feature type="non-terminal residue" evidence="2">
    <location>
        <position position="158"/>
    </location>
</feature>
<organism evidence="2 3">
    <name type="scientific">Batillaria attramentaria</name>
    <dbReference type="NCBI Taxonomy" id="370345"/>
    <lineage>
        <taxon>Eukaryota</taxon>
        <taxon>Metazoa</taxon>
        <taxon>Spiralia</taxon>
        <taxon>Lophotrochozoa</taxon>
        <taxon>Mollusca</taxon>
        <taxon>Gastropoda</taxon>
        <taxon>Caenogastropoda</taxon>
        <taxon>Sorbeoconcha</taxon>
        <taxon>Cerithioidea</taxon>
        <taxon>Batillariidae</taxon>
        <taxon>Batillaria</taxon>
    </lineage>
</organism>
<feature type="compositionally biased region" description="Basic and acidic residues" evidence="1">
    <location>
        <begin position="92"/>
        <end position="102"/>
    </location>
</feature>
<dbReference type="Proteomes" id="UP001519460">
    <property type="component" value="Unassembled WGS sequence"/>
</dbReference>
<evidence type="ECO:0000313" key="2">
    <source>
        <dbReference type="EMBL" id="KAK7475179.1"/>
    </source>
</evidence>
<feature type="compositionally biased region" description="Polar residues" evidence="1">
    <location>
        <begin position="1"/>
        <end position="12"/>
    </location>
</feature>
<accession>A0ABD0JK02</accession>
<name>A0ABD0JK02_9CAEN</name>
<feature type="compositionally biased region" description="Basic and acidic residues" evidence="1">
    <location>
        <begin position="113"/>
        <end position="138"/>
    </location>
</feature>
<dbReference type="EMBL" id="JACVVK020000413">
    <property type="protein sequence ID" value="KAK7475179.1"/>
    <property type="molecule type" value="Genomic_DNA"/>
</dbReference>
<dbReference type="AlphaFoldDB" id="A0ABD0JK02"/>
<evidence type="ECO:0000256" key="1">
    <source>
        <dbReference type="SAM" id="MobiDB-lite"/>
    </source>
</evidence>
<feature type="compositionally biased region" description="Basic and acidic residues" evidence="1">
    <location>
        <begin position="16"/>
        <end position="26"/>
    </location>
</feature>
<comment type="caution">
    <text evidence="2">The sequence shown here is derived from an EMBL/GenBank/DDBJ whole genome shotgun (WGS) entry which is preliminary data.</text>
</comment>
<keyword evidence="3" id="KW-1185">Reference proteome</keyword>
<evidence type="ECO:0000313" key="3">
    <source>
        <dbReference type="Proteomes" id="UP001519460"/>
    </source>
</evidence>